<dbReference type="AlphaFoldDB" id="A0AA38FDW0"/>
<name>A0AA38FDW0_TAXCH</name>
<dbReference type="Proteomes" id="UP000824469">
    <property type="component" value="Unassembled WGS sequence"/>
</dbReference>
<feature type="non-terminal residue" evidence="1">
    <location>
        <position position="73"/>
    </location>
</feature>
<evidence type="ECO:0000313" key="2">
    <source>
        <dbReference type="Proteomes" id="UP000824469"/>
    </source>
</evidence>
<dbReference type="EMBL" id="JAHRHJ020000010">
    <property type="protein sequence ID" value="KAH9298300.1"/>
    <property type="molecule type" value="Genomic_DNA"/>
</dbReference>
<feature type="non-terminal residue" evidence="1">
    <location>
        <position position="1"/>
    </location>
</feature>
<accession>A0AA38FDW0</accession>
<reference evidence="1 2" key="1">
    <citation type="journal article" date="2021" name="Nat. Plants">
        <title>The Taxus genome provides insights into paclitaxel biosynthesis.</title>
        <authorList>
            <person name="Xiong X."/>
            <person name="Gou J."/>
            <person name="Liao Q."/>
            <person name="Li Y."/>
            <person name="Zhou Q."/>
            <person name="Bi G."/>
            <person name="Li C."/>
            <person name="Du R."/>
            <person name="Wang X."/>
            <person name="Sun T."/>
            <person name="Guo L."/>
            <person name="Liang H."/>
            <person name="Lu P."/>
            <person name="Wu Y."/>
            <person name="Zhang Z."/>
            <person name="Ro D.K."/>
            <person name="Shang Y."/>
            <person name="Huang S."/>
            <person name="Yan J."/>
        </authorList>
    </citation>
    <scope>NUCLEOTIDE SEQUENCE [LARGE SCALE GENOMIC DNA]</scope>
    <source>
        <strain evidence="1">Ta-2019</strain>
    </source>
</reference>
<evidence type="ECO:0000313" key="1">
    <source>
        <dbReference type="EMBL" id="KAH9298300.1"/>
    </source>
</evidence>
<gene>
    <name evidence="1" type="ORF">KI387_029982</name>
</gene>
<keyword evidence="2" id="KW-1185">Reference proteome</keyword>
<proteinExistence type="predicted"/>
<protein>
    <submittedName>
        <fullName evidence="1">Uncharacterized protein</fullName>
    </submittedName>
</protein>
<comment type="caution">
    <text evidence="1">The sequence shown here is derived from an EMBL/GenBank/DDBJ whole genome shotgun (WGS) entry which is preliminary data.</text>
</comment>
<organism evidence="1 2">
    <name type="scientific">Taxus chinensis</name>
    <name type="common">Chinese yew</name>
    <name type="synonym">Taxus wallichiana var. chinensis</name>
    <dbReference type="NCBI Taxonomy" id="29808"/>
    <lineage>
        <taxon>Eukaryota</taxon>
        <taxon>Viridiplantae</taxon>
        <taxon>Streptophyta</taxon>
        <taxon>Embryophyta</taxon>
        <taxon>Tracheophyta</taxon>
        <taxon>Spermatophyta</taxon>
        <taxon>Pinopsida</taxon>
        <taxon>Pinidae</taxon>
        <taxon>Conifers II</taxon>
        <taxon>Cupressales</taxon>
        <taxon>Taxaceae</taxon>
        <taxon>Taxus</taxon>
    </lineage>
</organism>
<sequence length="73" mass="7426">GGIIFAMVCEDVDKSSLTGGWTRLDVGMTANVVMDLDVEEGIGEGKVLGIGKPSFIGKGLGVGEGDEEGDAII</sequence>